<dbReference type="HOGENOM" id="CLU_2752074_0_0_7"/>
<dbReference type="AlphaFoldDB" id="A0A068EZ77"/>
<dbReference type="STRING" id="316067.Geob_3866"/>
<reference evidence="1 2" key="1">
    <citation type="submission" date="2009-01" db="EMBL/GenBank/DDBJ databases">
        <title>Complete sequence of Geobacter sp. FRC-32.</title>
        <authorList>
            <consortium name="US DOE Joint Genome Institute"/>
            <person name="Lucas S."/>
            <person name="Copeland A."/>
            <person name="Lapidus A."/>
            <person name="Glavina del Rio T."/>
            <person name="Dalin E."/>
            <person name="Tice H."/>
            <person name="Bruce D."/>
            <person name="Goodwin L."/>
            <person name="Pitluck S."/>
            <person name="Saunders E."/>
            <person name="Brettin T."/>
            <person name="Detter J.C."/>
            <person name="Han C."/>
            <person name="Larimer F."/>
            <person name="Land M."/>
            <person name="Hauser L."/>
            <person name="Kyrpides N."/>
            <person name="Ovchinnikova G."/>
            <person name="Kostka J."/>
            <person name="Richardson P."/>
        </authorList>
    </citation>
    <scope>NUCLEOTIDE SEQUENCE [LARGE SCALE GENOMIC DNA]</scope>
    <source>
        <strain evidence="2">DSM 22248 / JCM 15807 / FRC-32</strain>
    </source>
</reference>
<accession>A0A068EZ77</accession>
<protein>
    <submittedName>
        <fullName evidence="1">Uncharacterized protein</fullName>
    </submittedName>
</protein>
<evidence type="ECO:0000313" key="2">
    <source>
        <dbReference type="Proteomes" id="UP000007721"/>
    </source>
</evidence>
<dbReference type="EMBL" id="CP001390">
    <property type="protein sequence ID" value="AID57985.1"/>
    <property type="molecule type" value="Genomic_DNA"/>
</dbReference>
<dbReference type="Proteomes" id="UP000007721">
    <property type="component" value="Chromosome"/>
</dbReference>
<keyword evidence="2" id="KW-1185">Reference proteome</keyword>
<dbReference type="KEGG" id="geo:Geob_3866"/>
<evidence type="ECO:0000313" key="1">
    <source>
        <dbReference type="EMBL" id="AID57985.1"/>
    </source>
</evidence>
<name>A0A068EZ77_GEODF</name>
<proteinExistence type="predicted"/>
<gene>
    <name evidence="1" type="ordered locus">Geob_3866</name>
</gene>
<sequence>MYIRYIESRSSDFDMCRCTAHQSLGGRVSGAYSSLGYNNSKNVDRLKMICYNHPSVGRGGFLGKKKKNSS</sequence>
<organism evidence="1 2">
    <name type="scientific">Geotalea daltonii (strain DSM 22248 / JCM 15807 / FRC-32)</name>
    <name type="common">Geobacter daltonii</name>
    <dbReference type="NCBI Taxonomy" id="316067"/>
    <lineage>
        <taxon>Bacteria</taxon>
        <taxon>Pseudomonadati</taxon>
        <taxon>Thermodesulfobacteriota</taxon>
        <taxon>Desulfuromonadia</taxon>
        <taxon>Geobacterales</taxon>
        <taxon>Geobacteraceae</taxon>
        <taxon>Geotalea</taxon>
    </lineage>
</organism>